<sequence>MPTTQQQQASGDALTEDEVEQWAEFDKDKPKGRKGQLQIQAVAYARLHPEFAQELEEATAYQRQQVPFSASGVQRLAGPLSFLKPSSLKQSLQQPPIKGDREGLQSQRGDAEKLFQNKLILLAQGQLGGPDPAASERVIVNWEEEACREARRQRRRERRLKRSWDRTPLLRPQYEYLYRQQQQQEASVPNKVFDQLLLELEAAERAGRQPLPAGAPAAQLRVTHKSPKVRSDAFSPNPPPSIPHSWLAPHGGSVEASKDLSGMRGLQKNGSPEGQDSHKGVHTWGGKEKEAKMFASAAGSVGAAENAKRPLPGEIKWHLPWIVHY</sequence>
<feature type="region of interest" description="Disordered" evidence="1">
    <location>
        <begin position="208"/>
        <end position="286"/>
    </location>
</feature>
<evidence type="ECO:0000256" key="1">
    <source>
        <dbReference type="SAM" id="MobiDB-lite"/>
    </source>
</evidence>
<feature type="compositionally biased region" description="Low complexity" evidence="1">
    <location>
        <begin position="208"/>
        <end position="221"/>
    </location>
</feature>
<protein>
    <submittedName>
        <fullName evidence="2">Uncharacterized protein</fullName>
    </submittedName>
</protein>
<comment type="caution">
    <text evidence="2">The sequence shown here is derived from an EMBL/GenBank/DDBJ whole genome shotgun (WGS) entry which is preliminary data.</text>
</comment>
<proteinExistence type="predicted"/>
<dbReference type="EMBL" id="MU069549">
    <property type="protein sequence ID" value="KAF5839268.1"/>
    <property type="molecule type" value="Genomic_DNA"/>
</dbReference>
<reference evidence="2" key="1">
    <citation type="submission" date="2017-08" db="EMBL/GenBank/DDBJ databases">
        <authorList>
            <person name="Polle J.E."/>
            <person name="Barry K."/>
            <person name="Cushman J."/>
            <person name="Schmutz J."/>
            <person name="Tran D."/>
            <person name="Hathwaick L.T."/>
            <person name="Yim W.C."/>
            <person name="Jenkins J."/>
            <person name="Mckie-Krisberg Z.M."/>
            <person name="Prochnik S."/>
            <person name="Lindquist E."/>
            <person name="Dockter R.B."/>
            <person name="Adam C."/>
            <person name="Molina H."/>
            <person name="Bunkerborg J."/>
            <person name="Jin E."/>
            <person name="Buchheim M."/>
            <person name="Magnuson J."/>
        </authorList>
    </citation>
    <scope>NUCLEOTIDE SEQUENCE</scope>
    <source>
        <strain evidence="2">CCAP 19/18</strain>
    </source>
</reference>
<evidence type="ECO:0000313" key="2">
    <source>
        <dbReference type="EMBL" id="KAF5839268.1"/>
    </source>
</evidence>
<accession>A0ABQ7GXD1</accession>
<gene>
    <name evidence="2" type="ORF">DUNSADRAFT_1212</name>
</gene>
<evidence type="ECO:0000313" key="3">
    <source>
        <dbReference type="Proteomes" id="UP000815325"/>
    </source>
</evidence>
<name>A0ABQ7GXD1_DUNSA</name>
<keyword evidence="3" id="KW-1185">Reference proteome</keyword>
<dbReference type="Proteomes" id="UP000815325">
    <property type="component" value="Unassembled WGS sequence"/>
</dbReference>
<organism evidence="2 3">
    <name type="scientific">Dunaliella salina</name>
    <name type="common">Green alga</name>
    <name type="synonym">Protococcus salinus</name>
    <dbReference type="NCBI Taxonomy" id="3046"/>
    <lineage>
        <taxon>Eukaryota</taxon>
        <taxon>Viridiplantae</taxon>
        <taxon>Chlorophyta</taxon>
        <taxon>core chlorophytes</taxon>
        <taxon>Chlorophyceae</taxon>
        <taxon>CS clade</taxon>
        <taxon>Chlamydomonadales</taxon>
        <taxon>Dunaliellaceae</taxon>
        <taxon>Dunaliella</taxon>
    </lineage>
</organism>
<feature type="compositionally biased region" description="Basic and acidic residues" evidence="1">
    <location>
        <begin position="275"/>
        <end position="286"/>
    </location>
</feature>